<dbReference type="PANTHER" id="PTHR11987">
    <property type="entry name" value="ALPHA-2,8-SIALYLTRANSFERASE"/>
    <property type="match status" value="1"/>
</dbReference>
<dbReference type="AlphaFoldDB" id="A0AAE0G2A5"/>
<evidence type="ECO:0000313" key="11">
    <source>
        <dbReference type="EMBL" id="KAK3270299.1"/>
    </source>
</evidence>
<comment type="subcellular location">
    <subcellularLocation>
        <location evidence="1">Golgi apparatus membrane</location>
        <topology evidence="1">Single-pass type II membrane protein</topology>
    </subcellularLocation>
</comment>
<keyword evidence="3" id="KW-0328">Glycosyltransferase</keyword>
<keyword evidence="9" id="KW-0472">Membrane</keyword>
<evidence type="ECO:0000256" key="1">
    <source>
        <dbReference type="ARBA" id="ARBA00004323"/>
    </source>
</evidence>
<evidence type="ECO:0000256" key="7">
    <source>
        <dbReference type="ARBA" id="ARBA00022989"/>
    </source>
</evidence>
<keyword evidence="4" id="KW-0808">Transferase</keyword>
<evidence type="ECO:0000313" key="12">
    <source>
        <dbReference type="Proteomes" id="UP001190700"/>
    </source>
</evidence>
<evidence type="ECO:0000256" key="6">
    <source>
        <dbReference type="ARBA" id="ARBA00022968"/>
    </source>
</evidence>
<accession>A0AAE0G2A5</accession>
<evidence type="ECO:0000256" key="8">
    <source>
        <dbReference type="ARBA" id="ARBA00023034"/>
    </source>
</evidence>
<reference evidence="11 12" key="1">
    <citation type="journal article" date="2015" name="Genome Biol. Evol.">
        <title>Comparative Genomics of a Bacterivorous Green Alga Reveals Evolutionary Causalities and Consequences of Phago-Mixotrophic Mode of Nutrition.</title>
        <authorList>
            <person name="Burns J.A."/>
            <person name="Paasch A."/>
            <person name="Narechania A."/>
            <person name="Kim E."/>
        </authorList>
    </citation>
    <scope>NUCLEOTIDE SEQUENCE [LARGE SCALE GENOMIC DNA]</scope>
    <source>
        <strain evidence="11 12">PLY_AMNH</strain>
    </source>
</reference>
<dbReference type="EMBL" id="LGRX02010485">
    <property type="protein sequence ID" value="KAK3270299.1"/>
    <property type="molecule type" value="Genomic_DNA"/>
</dbReference>
<evidence type="ECO:0000256" key="2">
    <source>
        <dbReference type="ARBA" id="ARBA00006003"/>
    </source>
</evidence>
<evidence type="ECO:0000256" key="5">
    <source>
        <dbReference type="ARBA" id="ARBA00022692"/>
    </source>
</evidence>
<dbReference type="GO" id="GO:0000139">
    <property type="term" value="C:Golgi membrane"/>
    <property type="evidence" value="ECO:0007669"/>
    <property type="project" value="UniProtKB-SubCell"/>
</dbReference>
<dbReference type="InterPro" id="IPR038578">
    <property type="entry name" value="GT29-like_sf"/>
</dbReference>
<organism evidence="11 12">
    <name type="scientific">Cymbomonas tetramitiformis</name>
    <dbReference type="NCBI Taxonomy" id="36881"/>
    <lineage>
        <taxon>Eukaryota</taxon>
        <taxon>Viridiplantae</taxon>
        <taxon>Chlorophyta</taxon>
        <taxon>Pyramimonadophyceae</taxon>
        <taxon>Pyramimonadales</taxon>
        <taxon>Pyramimonadaceae</taxon>
        <taxon>Cymbomonas</taxon>
    </lineage>
</organism>
<proteinExistence type="inferred from homology"/>
<evidence type="ECO:0000256" key="3">
    <source>
        <dbReference type="ARBA" id="ARBA00022676"/>
    </source>
</evidence>
<dbReference type="Proteomes" id="UP001190700">
    <property type="component" value="Unassembled WGS sequence"/>
</dbReference>
<gene>
    <name evidence="11" type="ORF">CYMTET_21299</name>
</gene>
<name>A0AAE0G2A5_9CHLO</name>
<comment type="similarity">
    <text evidence="2">Belongs to the glycosyltransferase 29 family.</text>
</comment>
<dbReference type="InterPro" id="IPR050943">
    <property type="entry name" value="Glycosyltr_29_Sialyltrsf"/>
</dbReference>
<dbReference type="Gene3D" id="3.90.1480.20">
    <property type="entry name" value="Glycosyl transferase family 29"/>
    <property type="match status" value="1"/>
</dbReference>
<keyword evidence="8" id="KW-0333">Golgi apparatus</keyword>
<evidence type="ECO:0000256" key="4">
    <source>
        <dbReference type="ARBA" id="ARBA00022679"/>
    </source>
</evidence>
<keyword evidence="7" id="KW-1133">Transmembrane helix</keyword>
<dbReference type="Pfam" id="PF00777">
    <property type="entry name" value="Glyco_transf_29"/>
    <property type="match status" value="1"/>
</dbReference>
<keyword evidence="5" id="KW-0812">Transmembrane</keyword>
<dbReference type="PANTHER" id="PTHR11987:SF53">
    <property type="entry name" value="ALPHA-2,8-SIALYLTRANSFERASE 8F-LIKE"/>
    <property type="match status" value="1"/>
</dbReference>
<sequence>MDRQMDVLLTEAAMLRAGSADELTRHGPRPPFGLAGVNPYFLNRLATVTLSELSFDGIPWEERQCAVVGNAGILTNSSLGAEIDAHSVVIRMNGALTKGFERDVGGKTSLTLFHPDISMPIQHSARPFLFWWVCLYATLDDGRSLNACV</sequence>
<dbReference type="GO" id="GO:0003828">
    <property type="term" value="F:alpha-N-acetylneuraminate alpha-2,8-sialyltransferase activity"/>
    <property type="evidence" value="ECO:0007669"/>
    <property type="project" value="TreeGrafter"/>
</dbReference>
<evidence type="ECO:0000256" key="10">
    <source>
        <dbReference type="ARBA" id="ARBA00023180"/>
    </source>
</evidence>
<dbReference type="GO" id="GO:0006491">
    <property type="term" value="P:N-glycan processing"/>
    <property type="evidence" value="ECO:0007669"/>
    <property type="project" value="TreeGrafter"/>
</dbReference>
<comment type="caution">
    <text evidence="11">The sequence shown here is derived from an EMBL/GenBank/DDBJ whole genome shotgun (WGS) entry which is preliminary data.</text>
</comment>
<dbReference type="InterPro" id="IPR001675">
    <property type="entry name" value="Glyco_trans_29"/>
</dbReference>
<protein>
    <submittedName>
        <fullName evidence="11">Uncharacterized protein</fullName>
    </submittedName>
</protein>
<keyword evidence="10" id="KW-0325">Glycoprotein</keyword>
<dbReference type="GO" id="GO:0009311">
    <property type="term" value="P:oligosaccharide metabolic process"/>
    <property type="evidence" value="ECO:0007669"/>
    <property type="project" value="TreeGrafter"/>
</dbReference>
<keyword evidence="12" id="KW-1185">Reference proteome</keyword>
<keyword evidence="6" id="KW-0735">Signal-anchor</keyword>
<evidence type="ECO:0000256" key="9">
    <source>
        <dbReference type="ARBA" id="ARBA00023136"/>
    </source>
</evidence>